<protein>
    <recommendedName>
        <fullName evidence="1">N-acetyltransferase domain-containing protein</fullName>
    </recommendedName>
</protein>
<dbReference type="STRING" id="1869.MB27_34285"/>
<evidence type="ECO:0000313" key="3">
    <source>
        <dbReference type="Proteomes" id="UP000054537"/>
    </source>
</evidence>
<dbReference type="EMBL" id="JRTT01000130">
    <property type="protein sequence ID" value="KHD73588.1"/>
    <property type="molecule type" value="Genomic_DNA"/>
</dbReference>
<dbReference type="AlphaFoldDB" id="A0A0A6UES1"/>
<organism evidence="2 3">
    <name type="scientific">Actinoplanes utahensis</name>
    <dbReference type="NCBI Taxonomy" id="1869"/>
    <lineage>
        <taxon>Bacteria</taxon>
        <taxon>Bacillati</taxon>
        <taxon>Actinomycetota</taxon>
        <taxon>Actinomycetes</taxon>
        <taxon>Micromonosporales</taxon>
        <taxon>Micromonosporaceae</taxon>
        <taxon>Actinoplanes</taxon>
    </lineage>
</organism>
<evidence type="ECO:0000259" key="1">
    <source>
        <dbReference type="PROSITE" id="PS51186"/>
    </source>
</evidence>
<proteinExistence type="predicted"/>
<dbReference type="Pfam" id="PF13508">
    <property type="entry name" value="Acetyltransf_7"/>
    <property type="match status" value="1"/>
</dbReference>
<name>A0A0A6UES1_ACTUT</name>
<reference evidence="2 3" key="1">
    <citation type="submission" date="2014-10" db="EMBL/GenBank/DDBJ databases">
        <title>Draft genome sequence of Actinoplanes utahensis NRRL 12052.</title>
        <authorList>
            <person name="Velasco-Bucheli B."/>
            <person name="del Cerro C."/>
            <person name="Hormigo D."/>
            <person name="Garcia J.L."/>
            <person name="Acebal C."/>
            <person name="Arroyo M."/>
            <person name="de la Mata I."/>
        </authorList>
    </citation>
    <scope>NUCLEOTIDE SEQUENCE [LARGE SCALE GENOMIC DNA]</scope>
    <source>
        <strain evidence="2 3">NRRL 12052</strain>
    </source>
</reference>
<dbReference type="eggNOG" id="COG0456">
    <property type="taxonomic scope" value="Bacteria"/>
</dbReference>
<evidence type="ECO:0000313" key="2">
    <source>
        <dbReference type="EMBL" id="KHD73588.1"/>
    </source>
</evidence>
<accession>A0A0A6UES1</accession>
<dbReference type="Proteomes" id="UP000054537">
    <property type="component" value="Unassembled WGS sequence"/>
</dbReference>
<dbReference type="SUPFAM" id="SSF55729">
    <property type="entry name" value="Acyl-CoA N-acyltransferases (Nat)"/>
    <property type="match status" value="1"/>
</dbReference>
<gene>
    <name evidence="2" type="ORF">MB27_34285</name>
</gene>
<dbReference type="PROSITE" id="PS51186">
    <property type="entry name" value="GNAT"/>
    <property type="match status" value="1"/>
</dbReference>
<dbReference type="PANTHER" id="PTHR42791">
    <property type="entry name" value="GNAT FAMILY ACETYLTRANSFERASE"/>
    <property type="match status" value="1"/>
</dbReference>
<sequence>MTGVTSITGAGVHRAAAPHIDLVSDILTAAFLHGDLAPWLIPDEIERRRVYRPYFRMLAAHAVEHGRVDVIGEDACALWYDLGDDPDLTIDDYDRRLAEITGPALPRFQQIDEAMHRYHPRGRPHAYLAFLAVLPGRQGTGLGTALLDHRHAELTREDRPAYLEATGPANSALYQRKGYQPLGPFPVAPDGPHLHPMWWTSH</sequence>
<keyword evidence="3" id="KW-1185">Reference proteome</keyword>
<feature type="domain" description="N-acetyltransferase" evidence="1">
    <location>
        <begin position="49"/>
        <end position="202"/>
    </location>
</feature>
<dbReference type="CDD" id="cd04301">
    <property type="entry name" value="NAT_SF"/>
    <property type="match status" value="1"/>
</dbReference>
<dbReference type="GO" id="GO:0016747">
    <property type="term" value="F:acyltransferase activity, transferring groups other than amino-acyl groups"/>
    <property type="evidence" value="ECO:0007669"/>
    <property type="project" value="InterPro"/>
</dbReference>
<dbReference type="OrthoDB" id="7057833at2"/>
<dbReference type="PANTHER" id="PTHR42791:SF1">
    <property type="entry name" value="N-ACETYLTRANSFERASE DOMAIN-CONTAINING PROTEIN"/>
    <property type="match status" value="1"/>
</dbReference>
<dbReference type="Gene3D" id="3.40.630.30">
    <property type="match status" value="1"/>
</dbReference>
<comment type="caution">
    <text evidence="2">The sequence shown here is derived from an EMBL/GenBank/DDBJ whole genome shotgun (WGS) entry which is preliminary data.</text>
</comment>
<dbReference type="InterPro" id="IPR016181">
    <property type="entry name" value="Acyl_CoA_acyltransferase"/>
</dbReference>
<dbReference type="InterPro" id="IPR052523">
    <property type="entry name" value="Trichothecene_AcTrans"/>
</dbReference>
<dbReference type="InterPro" id="IPR000182">
    <property type="entry name" value="GNAT_dom"/>
</dbReference>